<keyword evidence="1" id="KW-0472">Membrane</keyword>
<dbReference type="HOGENOM" id="CLU_2613660_0_0_2"/>
<accession>A0A0E3S2D5</accession>
<feature type="transmembrane region" description="Helical" evidence="1">
    <location>
        <begin position="58"/>
        <end position="77"/>
    </location>
</feature>
<protein>
    <submittedName>
        <fullName evidence="2">Uncharacterized protein</fullName>
    </submittedName>
</protein>
<evidence type="ECO:0000256" key="1">
    <source>
        <dbReference type="SAM" id="Phobius"/>
    </source>
</evidence>
<sequence>MSGGPEKKVEKRRKIIREGRTKRLKSPVKIYKNRRGKECFSGIFLSFSDCIPLLSTSLLLYGFSFGSFLSGLFFVFFV</sequence>
<dbReference type="KEGG" id="mls:MSLAZ_1688"/>
<gene>
    <name evidence="2" type="ORF">MSLAZ_1688</name>
</gene>
<proteinExistence type="predicted"/>
<dbReference type="AlphaFoldDB" id="A0A0E3S2D5"/>
<organism evidence="2 3">
    <name type="scientific">Methanosarcina lacustris Z-7289</name>
    <dbReference type="NCBI Taxonomy" id="1434111"/>
    <lineage>
        <taxon>Archaea</taxon>
        <taxon>Methanobacteriati</taxon>
        <taxon>Methanobacteriota</taxon>
        <taxon>Stenosarchaea group</taxon>
        <taxon>Methanomicrobia</taxon>
        <taxon>Methanosarcinales</taxon>
        <taxon>Methanosarcinaceae</taxon>
        <taxon>Methanosarcina</taxon>
    </lineage>
</organism>
<dbReference type="Proteomes" id="UP000033072">
    <property type="component" value="Chromosome"/>
</dbReference>
<evidence type="ECO:0000313" key="3">
    <source>
        <dbReference type="Proteomes" id="UP000033072"/>
    </source>
</evidence>
<keyword evidence="1" id="KW-1133">Transmembrane helix</keyword>
<dbReference type="PATRIC" id="fig|1434111.4.peg.2210"/>
<keyword evidence="3" id="KW-1185">Reference proteome</keyword>
<name>A0A0E3S2D5_9EURY</name>
<dbReference type="EMBL" id="CP009515">
    <property type="protein sequence ID" value="AKB74949.1"/>
    <property type="molecule type" value="Genomic_DNA"/>
</dbReference>
<keyword evidence="1" id="KW-0812">Transmembrane</keyword>
<reference evidence="2 3" key="1">
    <citation type="submission" date="2014-07" db="EMBL/GenBank/DDBJ databases">
        <title>Methanogenic archaea and the global carbon cycle.</title>
        <authorList>
            <person name="Henriksen J.R."/>
            <person name="Luke J."/>
            <person name="Reinhart S."/>
            <person name="Benedict M.N."/>
            <person name="Youngblut N.D."/>
            <person name="Metcalf M.E."/>
            <person name="Whitaker R.J."/>
            <person name="Metcalf W.W."/>
        </authorList>
    </citation>
    <scope>NUCLEOTIDE SEQUENCE [LARGE SCALE GENOMIC DNA]</scope>
    <source>
        <strain evidence="2 3">Z-7289</strain>
    </source>
</reference>
<evidence type="ECO:0000313" key="2">
    <source>
        <dbReference type="EMBL" id="AKB74949.1"/>
    </source>
</evidence>